<dbReference type="AlphaFoldDB" id="A0A3Q0S180"/>
<evidence type="ECO:0000256" key="3">
    <source>
        <dbReference type="ARBA" id="ARBA00022525"/>
    </source>
</evidence>
<proteinExistence type="inferred from homology"/>
<dbReference type="GeneTree" id="ENSGT00470000042293"/>
<evidence type="ECO:0000256" key="2">
    <source>
        <dbReference type="ARBA" id="ARBA00010093"/>
    </source>
</evidence>
<evidence type="ECO:0000256" key="1">
    <source>
        <dbReference type="ARBA" id="ARBA00004613"/>
    </source>
</evidence>
<dbReference type="GO" id="GO:0005576">
    <property type="term" value="C:extracellular region"/>
    <property type="evidence" value="ECO:0007669"/>
    <property type="project" value="UniProtKB-SubCell"/>
</dbReference>
<dbReference type="PANTHER" id="PTHR12274:SF3">
    <property type="entry name" value="PROGRANULIN"/>
    <property type="match status" value="1"/>
</dbReference>
<reference evidence="6" key="1">
    <citation type="submission" date="2025-08" db="UniProtKB">
        <authorList>
            <consortium name="Ensembl"/>
        </authorList>
    </citation>
    <scope>IDENTIFICATION</scope>
</reference>
<dbReference type="Pfam" id="PF00396">
    <property type="entry name" value="Granulin"/>
    <property type="match status" value="1"/>
</dbReference>
<feature type="domain" description="Granulins" evidence="5">
    <location>
        <begin position="68"/>
        <end position="81"/>
    </location>
</feature>
<dbReference type="InterPro" id="IPR000118">
    <property type="entry name" value="Granulin"/>
</dbReference>
<dbReference type="SUPFAM" id="SSF57277">
    <property type="entry name" value="Granulin repeat"/>
    <property type="match status" value="2"/>
</dbReference>
<dbReference type="Ensembl" id="ENSACIT00000017178.1">
    <property type="protein sequence ID" value="ENSACIP00000016726.1"/>
    <property type="gene ID" value="ENSACIG00000012938.1"/>
</dbReference>
<keyword evidence="3" id="KW-0964">Secreted</keyword>
<dbReference type="PANTHER" id="PTHR12274">
    <property type="entry name" value="GRANULIN"/>
    <property type="match status" value="1"/>
</dbReference>
<dbReference type="Proteomes" id="UP000261340">
    <property type="component" value="Unplaced"/>
</dbReference>
<evidence type="ECO:0000313" key="6">
    <source>
        <dbReference type="Ensembl" id="ENSACIP00000016726.1"/>
    </source>
</evidence>
<evidence type="ECO:0000313" key="7">
    <source>
        <dbReference type="Proteomes" id="UP000261340"/>
    </source>
</evidence>
<evidence type="ECO:0000259" key="5">
    <source>
        <dbReference type="PROSITE" id="PS00799"/>
    </source>
</evidence>
<dbReference type="InterPro" id="IPR039036">
    <property type="entry name" value="Granulin_fam"/>
</dbReference>
<dbReference type="InterPro" id="IPR037277">
    <property type="entry name" value="Granulin_sf"/>
</dbReference>
<organism evidence="6 7">
    <name type="scientific">Amphilophus citrinellus</name>
    <name type="common">Midas cichlid</name>
    <name type="synonym">Cichlasoma citrinellum</name>
    <dbReference type="NCBI Taxonomy" id="61819"/>
    <lineage>
        <taxon>Eukaryota</taxon>
        <taxon>Metazoa</taxon>
        <taxon>Chordata</taxon>
        <taxon>Craniata</taxon>
        <taxon>Vertebrata</taxon>
        <taxon>Euteleostomi</taxon>
        <taxon>Actinopterygii</taxon>
        <taxon>Neopterygii</taxon>
        <taxon>Teleostei</taxon>
        <taxon>Neoteleostei</taxon>
        <taxon>Acanthomorphata</taxon>
        <taxon>Ovalentaria</taxon>
        <taxon>Cichlomorphae</taxon>
        <taxon>Cichliformes</taxon>
        <taxon>Cichlidae</taxon>
        <taxon>New World cichlids</taxon>
        <taxon>Cichlasomatinae</taxon>
        <taxon>Heroini</taxon>
        <taxon>Amphilophus</taxon>
    </lineage>
</organism>
<dbReference type="PROSITE" id="PS00799">
    <property type="entry name" value="GRANULINS"/>
    <property type="match status" value="1"/>
</dbReference>
<dbReference type="SMART" id="SM00277">
    <property type="entry name" value="GRAN"/>
    <property type="match status" value="1"/>
</dbReference>
<keyword evidence="7" id="KW-1185">Reference proteome</keyword>
<evidence type="ECO:0000256" key="4">
    <source>
        <dbReference type="ARBA" id="ARBA00023157"/>
    </source>
</evidence>
<keyword evidence="4" id="KW-1015">Disulfide bond</keyword>
<accession>A0A3Q0S180</accession>
<protein>
    <submittedName>
        <fullName evidence="6">Granulin b</fullName>
    </submittedName>
</protein>
<comment type="subcellular location">
    <subcellularLocation>
        <location evidence="1">Secreted</location>
    </subcellularLocation>
</comment>
<name>A0A3Q0S180_AMPCI</name>
<reference evidence="6" key="2">
    <citation type="submission" date="2025-09" db="UniProtKB">
        <authorList>
            <consortium name="Ensembl"/>
        </authorList>
    </citation>
    <scope>IDENTIFICATION</scope>
</reference>
<dbReference type="FunFam" id="2.10.25.160:FF:000001">
    <property type="entry name" value="Granulin precursor"/>
    <property type="match status" value="1"/>
</dbReference>
<sequence>MSVGSVLQGVTAQICFLLSGRLLFRSHPLLPFHTIPCNDSVACADRSTCCKTLKGDWACCPLPEAVCCEDHLHCCPHGTVCNIKASTCDDSSGNAVTPMLGHVSVFPLPKVSNSRCDKSTTCPGKSTCCKTASGGWACCPLNLQLC</sequence>
<dbReference type="Gene3D" id="2.10.25.160">
    <property type="entry name" value="Granulin"/>
    <property type="match status" value="2"/>
</dbReference>
<comment type="similarity">
    <text evidence="2">Belongs to the granulin family.</text>
</comment>